<dbReference type="InterPro" id="IPR050687">
    <property type="entry name" value="Dynein_IC"/>
</dbReference>
<dbReference type="GO" id="GO:0045504">
    <property type="term" value="F:dynein heavy chain binding"/>
    <property type="evidence" value="ECO:0007669"/>
    <property type="project" value="TreeGrafter"/>
</dbReference>
<dbReference type="PANTHER" id="PTHR12442">
    <property type="entry name" value="DYNEIN INTERMEDIATE CHAIN"/>
    <property type="match status" value="1"/>
</dbReference>
<keyword evidence="2" id="KW-0963">Cytoplasm</keyword>
<sequence length="849" mass="96040">MPEPDNQEEDPQVNSPPAGCKAIFVSGPSQQIFSCVADTDVTDENPYKFITKEAFFEDFRTRAAISDFHPVKKQIQAYEEEELLLVYDREYTYGENFYICLTVAAKELILNPPRPEGEEAKEGEQGEEDEIELPKTPEPKEWVCLGSDLEIRENVVTDSRDRIQYTLSKQRKLFNGPYLFGDRNAGAQDEHYVSVKSIEDENFELRRMEVDHSVQAVPAVVEQSCQTDCVRPFAKAVQYEPRLMDQRTSKEVMGSHSMGTFVATAYEKFAAALQQNDICNIFVDDYQELSETDGIAVDKTDNAIKEYQSFTDLNFSKEKKITWIDWHPTIKGIVAVSCGVNYSFSERVDLTSKLILSHHLIIIWSFADPIHPVLFLEAPDDILCFHFNPYKPNFIVGGCSNGQVVMWDIAEHEDRFQYSKPMKHSDTKGNIAAQALFSTDPKLDHAPFVHHCVLSNIESGHHKPINDIQWLAPQIEIDTKTGDTISKNITEEQPECQQLVTASVDGMVLFWDLRPPPPKPGAKPADPNLLPHLQLNLTWKPFLKVHLPRTDFPGEFAALQIALREHHNLPLYREPGPDITRRGKKKANNADESSPSDTFFVGTEDGEVVYATWALVKDSESGKMIAQRPLYHFNWHSGPVTCMERSPFFKDIVLSVGGWSFALWKEGCETCPILRSGNSAIQLKGGVWSPTRPGVFFIIKENGNIDVWDLLEKSHEPSHSQNISSHPLTAITPVAFSYKHHLLAVGDQVGTLHVLEVPWSVRQPSSSEYHVMESLFEREAKRVAFASERAAKRKAEKESETPTIEQTRDSALDDTEEDVSKKDYVTYLSMENTLLITLGLREASKAEED</sequence>
<evidence type="ECO:0000256" key="3">
    <source>
        <dbReference type="ARBA" id="ARBA00022574"/>
    </source>
</evidence>
<gene>
    <name evidence="6" type="primary">DNAI3</name>
</gene>
<dbReference type="AlphaFoldDB" id="A0A9F1U414"/>
<dbReference type="SUPFAM" id="SSF50978">
    <property type="entry name" value="WD40 repeat-like"/>
    <property type="match status" value="1"/>
</dbReference>
<evidence type="ECO:0000256" key="1">
    <source>
        <dbReference type="ARBA" id="ARBA00004496"/>
    </source>
</evidence>
<evidence type="ECO:0000256" key="2">
    <source>
        <dbReference type="ARBA" id="ARBA00022490"/>
    </source>
</evidence>
<feature type="region of interest" description="Disordered" evidence="5">
    <location>
        <begin position="791"/>
        <end position="818"/>
    </location>
</feature>
<dbReference type="GO" id="GO:0036156">
    <property type="term" value="C:inner dynein arm"/>
    <property type="evidence" value="ECO:0007669"/>
    <property type="project" value="TreeGrafter"/>
</dbReference>
<keyword evidence="3" id="KW-0853">WD repeat</keyword>
<dbReference type="InterPro" id="IPR015943">
    <property type="entry name" value="WD40/YVTN_repeat-like_dom_sf"/>
</dbReference>
<feature type="region of interest" description="Disordered" evidence="5">
    <location>
        <begin position="114"/>
        <end position="134"/>
    </location>
</feature>
<reference evidence="6" key="1">
    <citation type="submission" date="2022-03" db="EMBL/GenBank/DDBJ databases">
        <authorList>
            <person name="Mikhailov K."/>
            <person name="Kravchuk O."/>
            <person name="Lyupina Y."/>
            <person name="Adameyko K."/>
        </authorList>
    </citation>
    <scope>NUCLEOTIDE SEQUENCE</scope>
</reference>
<evidence type="ECO:0000256" key="5">
    <source>
        <dbReference type="SAM" id="MobiDB-lite"/>
    </source>
</evidence>
<feature type="compositionally biased region" description="Basic and acidic residues" evidence="5">
    <location>
        <begin position="791"/>
        <end position="811"/>
    </location>
</feature>
<proteinExistence type="evidence at transcript level"/>
<dbReference type="GO" id="GO:0060294">
    <property type="term" value="P:cilium movement involved in cell motility"/>
    <property type="evidence" value="ECO:0007669"/>
    <property type="project" value="TreeGrafter"/>
</dbReference>
<evidence type="ECO:0000256" key="4">
    <source>
        <dbReference type="ARBA" id="ARBA00022737"/>
    </source>
</evidence>
<dbReference type="SMART" id="SM00320">
    <property type="entry name" value="WD40"/>
    <property type="match status" value="4"/>
</dbReference>
<protein>
    <submittedName>
        <fullName evidence="6">Axonemal dynein intermediate chain 3</fullName>
    </submittedName>
</protein>
<comment type="subcellular location">
    <subcellularLocation>
        <location evidence="1">Cytoplasm</location>
    </subcellularLocation>
</comment>
<dbReference type="Gene3D" id="2.130.10.10">
    <property type="entry name" value="YVTN repeat-like/Quinoprotein amine dehydrogenase"/>
    <property type="match status" value="2"/>
</dbReference>
<dbReference type="GO" id="GO:0045503">
    <property type="term" value="F:dynein light chain binding"/>
    <property type="evidence" value="ECO:0007669"/>
    <property type="project" value="TreeGrafter"/>
</dbReference>
<organism evidence="6">
    <name type="scientific">Halisarca dujardinii</name>
    <name type="common">Dujardin's slime sponge</name>
    <dbReference type="NCBI Taxonomy" id="2583056"/>
    <lineage>
        <taxon>Eukaryota</taxon>
        <taxon>Metazoa</taxon>
        <taxon>Porifera</taxon>
        <taxon>Demospongiae</taxon>
        <taxon>Verongimorpha</taxon>
        <taxon>Chondrillida</taxon>
        <taxon>Halisarcidae</taxon>
        <taxon>Halisarca</taxon>
    </lineage>
</organism>
<feature type="compositionally biased region" description="Basic and acidic residues" evidence="5">
    <location>
        <begin position="115"/>
        <end position="124"/>
    </location>
</feature>
<dbReference type="InterPro" id="IPR036322">
    <property type="entry name" value="WD40_repeat_dom_sf"/>
</dbReference>
<dbReference type="InterPro" id="IPR001680">
    <property type="entry name" value="WD40_rpt"/>
</dbReference>
<keyword evidence="4" id="KW-0677">Repeat</keyword>
<evidence type="ECO:0000313" key="6">
    <source>
        <dbReference type="EMBL" id="WAW84845.1"/>
    </source>
</evidence>
<name>A0A9F1U414_HALDU</name>
<dbReference type="EMBL" id="OM982436">
    <property type="protein sequence ID" value="WAW84845.1"/>
    <property type="molecule type" value="mRNA"/>
</dbReference>
<accession>A0A9F1U414</accession>
<dbReference type="PANTHER" id="PTHR12442:SF5">
    <property type="entry name" value="DYNEIN AXONEMAL INTERMEDIATE CHAIN 3"/>
    <property type="match status" value="1"/>
</dbReference>
<feature type="region of interest" description="Disordered" evidence="5">
    <location>
        <begin position="572"/>
        <end position="597"/>
    </location>
</feature>
<dbReference type="GO" id="GO:0036159">
    <property type="term" value="P:inner dynein arm assembly"/>
    <property type="evidence" value="ECO:0007669"/>
    <property type="project" value="TreeGrafter"/>
</dbReference>